<dbReference type="InterPro" id="IPR003593">
    <property type="entry name" value="AAA+_ATPase"/>
</dbReference>
<evidence type="ECO:0000256" key="2">
    <source>
        <dbReference type="ARBA" id="ARBA00022741"/>
    </source>
</evidence>
<evidence type="ECO:0000256" key="3">
    <source>
        <dbReference type="ARBA" id="ARBA00022840"/>
    </source>
</evidence>
<dbReference type="GO" id="GO:0003676">
    <property type="term" value="F:nucleic acid binding"/>
    <property type="evidence" value="ECO:0007669"/>
    <property type="project" value="UniProtKB-ARBA"/>
</dbReference>
<feature type="domain" description="ABC transporter" evidence="4">
    <location>
        <begin position="2"/>
        <end position="259"/>
    </location>
</feature>
<accession>A0A1F7EZF1</accession>
<dbReference type="InterPro" id="IPR027417">
    <property type="entry name" value="P-loop_NTPase"/>
</dbReference>
<dbReference type="AlphaFoldDB" id="A0A1F7EZF1"/>
<dbReference type="InterPro" id="IPR032781">
    <property type="entry name" value="ABC_tran_Xtn"/>
</dbReference>
<dbReference type="PROSITE" id="PS50893">
    <property type="entry name" value="ABC_TRANSPORTER_2"/>
    <property type="match status" value="2"/>
</dbReference>
<gene>
    <name evidence="5" type="ORF">A2519_12545</name>
</gene>
<dbReference type="PROSITE" id="PS00211">
    <property type="entry name" value="ABC_TRANSPORTER_1"/>
    <property type="match status" value="1"/>
</dbReference>
<reference evidence="5 6" key="1">
    <citation type="journal article" date="2016" name="Nat. Commun.">
        <title>Thousands of microbial genomes shed light on interconnected biogeochemical processes in an aquifer system.</title>
        <authorList>
            <person name="Anantharaman K."/>
            <person name="Brown C.T."/>
            <person name="Hug L.A."/>
            <person name="Sharon I."/>
            <person name="Castelle C.J."/>
            <person name="Probst A.J."/>
            <person name="Thomas B.C."/>
            <person name="Singh A."/>
            <person name="Wilkins M.J."/>
            <person name="Karaoz U."/>
            <person name="Brodie E.L."/>
            <person name="Williams K.H."/>
            <person name="Hubbard S.S."/>
            <person name="Banfield J.F."/>
        </authorList>
    </citation>
    <scope>NUCLEOTIDE SEQUENCE [LARGE SCALE GENOMIC DNA]</scope>
</reference>
<evidence type="ECO:0000259" key="4">
    <source>
        <dbReference type="PROSITE" id="PS50893"/>
    </source>
</evidence>
<dbReference type="GO" id="GO:0016887">
    <property type="term" value="F:ATP hydrolysis activity"/>
    <property type="evidence" value="ECO:0007669"/>
    <property type="project" value="InterPro"/>
</dbReference>
<keyword evidence="3" id="KW-0067">ATP-binding</keyword>
<dbReference type="FunFam" id="3.40.50.300:FF:000309">
    <property type="entry name" value="ABC transporter ATP-binding protein"/>
    <property type="match status" value="1"/>
</dbReference>
<proteinExistence type="predicted"/>
<dbReference type="SUPFAM" id="SSF52540">
    <property type="entry name" value="P-loop containing nucleoside triphosphate hydrolases"/>
    <property type="match status" value="2"/>
</dbReference>
<dbReference type="Gene3D" id="3.40.50.300">
    <property type="entry name" value="P-loop containing nucleotide triphosphate hydrolases"/>
    <property type="match status" value="2"/>
</dbReference>
<evidence type="ECO:0000313" key="6">
    <source>
        <dbReference type="Proteomes" id="UP000179243"/>
    </source>
</evidence>
<dbReference type="SMART" id="SM00382">
    <property type="entry name" value="AAA"/>
    <property type="match status" value="2"/>
</dbReference>
<dbReference type="FunFam" id="3.40.50.300:FF:000011">
    <property type="entry name" value="Putative ABC transporter ATP-binding component"/>
    <property type="match status" value="1"/>
</dbReference>
<evidence type="ECO:0000256" key="1">
    <source>
        <dbReference type="ARBA" id="ARBA00022737"/>
    </source>
</evidence>
<protein>
    <submittedName>
        <fullName evidence="5">Glycosyl transferase family 1</fullName>
    </submittedName>
</protein>
<evidence type="ECO:0000313" key="5">
    <source>
        <dbReference type="EMBL" id="OGJ99769.1"/>
    </source>
</evidence>
<dbReference type="PANTHER" id="PTHR42855">
    <property type="entry name" value="ABC TRANSPORTER ATP-BINDING SUBUNIT"/>
    <property type="match status" value="1"/>
</dbReference>
<comment type="caution">
    <text evidence="5">The sequence shown here is derived from an EMBL/GenBank/DDBJ whole genome shotgun (WGS) entry which is preliminary data.</text>
</comment>
<keyword evidence="1" id="KW-0677">Repeat</keyword>
<keyword evidence="2" id="KW-0547">Nucleotide-binding</keyword>
<dbReference type="InterPro" id="IPR051309">
    <property type="entry name" value="ABCF_ATPase"/>
</dbReference>
<dbReference type="EMBL" id="MFYX01000159">
    <property type="protein sequence ID" value="OGJ99769.1"/>
    <property type="molecule type" value="Genomic_DNA"/>
</dbReference>
<dbReference type="CDD" id="cd03221">
    <property type="entry name" value="ABCF_EF-3"/>
    <property type="match status" value="2"/>
</dbReference>
<dbReference type="Proteomes" id="UP000179243">
    <property type="component" value="Unassembled WGS sequence"/>
</dbReference>
<sequence>MVNISNVTKLMGGTPLYTDASFQIYAGQKVGLVGPNGAGKTTFFRLIAGELKPDKGSVSIQNDVHIAYFSQDSGEMKGRTALLEVVAGNERIGELAGRLKAHEEALSNPELQPAQMESILEKLGNEQSEFEKLGGYEIENNAQTILTGLGIHPRDHNTPVEDFSSGWKMRIALAKVLIRLPDLILMDEPTNYLDMETIIWLEEWLRSFKGAVLMTTHDRVFMNRIIEKVVEVDNGTVTVYSGNYDFYEQEKAVRFKQNEAEFRRQQSMLKKEEEFIARFKARASHAAQVQSRVKKLEKIERVEIAADQLEMNIVLPEISRGGNDVITIKSLAKAWKNSDNNDKLVFSGLDAHVHRQDKIAVVGVNGAGKSTFLKVLCGQTPPTEGEVLVGPSISIGYFGQSALEALNADRTVFEEIQGRLPLENNGVLRNLLAAFLFRGDDVHKKLKVLSGGEKTRVLLAHLLFVPHNCLVLDEPTNHLDIKSREILLDALKRYQGTVLLVSHDRFFLHSIVNRVFEVDRGVIRVYEGDYSYYLEKKSHDRVSLKATL</sequence>
<dbReference type="Pfam" id="PF12848">
    <property type="entry name" value="ABC_tran_Xtn"/>
    <property type="match status" value="1"/>
</dbReference>
<dbReference type="GO" id="GO:0005524">
    <property type="term" value="F:ATP binding"/>
    <property type="evidence" value="ECO:0007669"/>
    <property type="project" value="UniProtKB-KW"/>
</dbReference>
<dbReference type="PANTHER" id="PTHR42855:SF2">
    <property type="entry name" value="DRUG RESISTANCE ABC TRANSPORTER,ATP-BINDING PROTEIN"/>
    <property type="match status" value="1"/>
</dbReference>
<organism evidence="5 6">
    <name type="scientific">Candidatus Raymondbacteria bacterium RIFOXYD12_FULL_49_13</name>
    <dbReference type="NCBI Taxonomy" id="1817890"/>
    <lineage>
        <taxon>Bacteria</taxon>
        <taxon>Raymondiibacteriota</taxon>
    </lineage>
</organism>
<dbReference type="Pfam" id="PF00005">
    <property type="entry name" value="ABC_tran"/>
    <property type="match status" value="2"/>
</dbReference>
<dbReference type="InterPro" id="IPR003439">
    <property type="entry name" value="ABC_transporter-like_ATP-bd"/>
</dbReference>
<feature type="domain" description="ABC transporter" evidence="4">
    <location>
        <begin position="326"/>
        <end position="545"/>
    </location>
</feature>
<dbReference type="InterPro" id="IPR017871">
    <property type="entry name" value="ABC_transporter-like_CS"/>
</dbReference>
<keyword evidence="5" id="KW-0808">Transferase</keyword>
<dbReference type="GO" id="GO:0016740">
    <property type="term" value="F:transferase activity"/>
    <property type="evidence" value="ECO:0007669"/>
    <property type="project" value="UniProtKB-KW"/>
</dbReference>
<name>A0A1F7EZF1_UNCRA</name>